<evidence type="ECO:0000259" key="1">
    <source>
        <dbReference type="Pfam" id="PF09989"/>
    </source>
</evidence>
<organism evidence="2 3">
    <name type="scientific">Candidatus Syntrophonatronum acetioxidans</name>
    <dbReference type="NCBI Taxonomy" id="1795816"/>
    <lineage>
        <taxon>Bacteria</taxon>
        <taxon>Bacillati</taxon>
        <taxon>Bacillota</taxon>
        <taxon>Clostridia</taxon>
        <taxon>Eubacteriales</taxon>
        <taxon>Syntrophomonadaceae</taxon>
        <taxon>Candidatus Syntrophonatronum</taxon>
    </lineage>
</organism>
<protein>
    <recommendedName>
        <fullName evidence="1">DUF2229 domain-containing protein</fullName>
    </recommendedName>
</protein>
<sequence>MPAVGIPRALLYYDYFPAWKKFFEELGVEVVLSDKTNKTILDSGVKLALDETCLPVKLIYGHVDNLKNKNVDYLFIPRLVSVERKKYLCPKFLGLPNMVQNLMADLPPLLDFKVDLSRKKKEFYKDLYKLGRKFHSNPLKVFLAYRRAIKELKSYQEKMLSGFTPGECLEGLEKKREEGKGASSSLVEKNTPGERKLRIAVLGHSYNLNDSYISMDLYGKLRKMGVNIITREMISPKAQQEGVQNLRKDIFWTFGKEIMGSALYLLKKEKIDGVVLVVSFGCGPDSLIGELVERIYKRQKDVPLLFLTLDEHSGEAGILTRLEAFVDMVKFKKESA</sequence>
<dbReference type="AlphaFoldDB" id="A0A424YFL5"/>
<evidence type="ECO:0000313" key="2">
    <source>
        <dbReference type="EMBL" id="RQD76573.1"/>
    </source>
</evidence>
<dbReference type="PANTHER" id="PTHR32329">
    <property type="entry name" value="BIFUNCTIONAL PROTEIN [INCLUDES 2-HYDROXYACYL-COA DEHYDRATASE (N-TER) AND ITS ACTIVATOR DOMAIN (C_TERM)-RELATED"/>
    <property type="match status" value="1"/>
</dbReference>
<comment type="caution">
    <text evidence="2">The sequence shown here is derived from an EMBL/GenBank/DDBJ whole genome shotgun (WGS) entry which is preliminary data.</text>
</comment>
<evidence type="ECO:0000313" key="3">
    <source>
        <dbReference type="Proteomes" id="UP000285138"/>
    </source>
</evidence>
<dbReference type="Gene3D" id="3.40.50.11900">
    <property type="match status" value="1"/>
</dbReference>
<feature type="domain" description="DUF2229" evidence="1">
    <location>
        <begin position="4"/>
        <end position="234"/>
    </location>
</feature>
<gene>
    <name evidence="2" type="ORF">D5R97_04100</name>
</gene>
<accession>A0A424YFL5</accession>
<dbReference type="Proteomes" id="UP000285138">
    <property type="component" value="Unassembled WGS sequence"/>
</dbReference>
<dbReference type="EMBL" id="QZAA01000112">
    <property type="protein sequence ID" value="RQD76573.1"/>
    <property type="molecule type" value="Genomic_DNA"/>
</dbReference>
<dbReference type="Pfam" id="PF09989">
    <property type="entry name" value="DUF2229"/>
    <property type="match status" value="1"/>
</dbReference>
<name>A0A424YFL5_9FIRM</name>
<dbReference type="Pfam" id="PF06050">
    <property type="entry name" value="HGD-D"/>
    <property type="match status" value="1"/>
</dbReference>
<dbReference type="InterPro" id="IPR018709">
    <property type="entry name" value="CoA_activase_DUF2229"/>
</dbReference>
<dbReference type="InterPro" id="IPR010327">
    <property type="entry name" value="FldB/FldC_alpha/beta"/>
</dbReference>
<dbReference type="InterPro" id="IPR051805">
    <property type="entry name" value="Dehydratase_Activator_Redct"/>
</dbReference>
<proteinExistence type="predicted"/>
<dbReference type="PANTHER" id="PTHR32329:SF2">
    <property type="entry name" value="BIFUNCTIONAL PROTEIN [INCLUDES 2-HYDROXYACYL-COA DEHYDRATASE (N-TER) AND ITS ACTIVATOR DOMAIN (C_TERM)"/>
    <property type="match status" value="1"/>
</dbReference>
<reference evidence="2 3" key="1">
    <citation type="submission" date="2018-08" db="EMBL/GenBank/DDBJ databases">
        <title>The metabolism and importance of syntrophic acetate oxidation coupled to methane or sulfide production in haloalkaline environments.</title>
        <authorList>
            <person name="Timmers P.H.A."/>
            <person name="Vavourakis C.D."/>
            <person name="Sorokin D.Y."/>
            <person name="Sinninghe Damste J.S."/>
            <person name="Muyzer G."/>
            <person name="Stams A.J.M."/>
            <person name="Plugge C.M."/>
        </authorList>
    </citation>
    <scope>NUCLEOTIDE SEQUENCE [LARGE SCALE GENOMIC DNA]</scope>
    <source>
        <strain evidence="2">MSAO_Bac1</strain>
    </source>
</reference>